<name>A0AAD6VYP4_9ROSI</name>
<keyword evidence="3" id="KW-1185">Reference proteome</keyword>
<accession>A0AAD6VYP4</accession>
<feature type="region of interest" description="Disordered" evidence="1">
    <location>
        <begin position="1"/>
        <end position="32"/>
    </location>
</feature>
<dbReference type="Proteomes" id="UP001164929">
    <property type="component" value="Chromosome 6"/>
</dbReference>
<reference evidence="2" key="1">
    <citation type="journal article" date="2023" name="Mol. Ecol. Resour.">
        <title>Chromosome-level genome assembly of a triploid poplar Populus alba 'Berolinensis'.</title>
        <authorList>
            <person name="Chen S."/>
            <person name="Yu Y."/>
            <person name="Wang X."/>
            <person name="Wang S."/>
            <person name="Zhang T."/>
            <person name="Zhou Y."/>
            <person name="He R."/>
            <person name="Meng N."/>
            <person name="Wang Y."/>
            <person name="Liu W."/>
            <person name="Liu Z."/>
            <person name="Liu J."/>
            <person name="Guo Q."/>
            <person name="Huang H."/>
            <person name="Sederoff R.R."/>
            <person name="Wang G."/>
            <person name="Qu G."/>
            <person name="Chen S."/>
        </authorList>
    </citation>
    <scope>NUCLEOTIDE SEQUENCE</scope>
    <source>
        <strain evidence="2">SC-2020</strain>
    </source>
</reference>
<evidence type="ECO:0000256" key="1">
    <source>
        <dbReference type="SAM" id="MobiDB-lite"/>
    </source>
</evidence>
<proteinExistence type="predicted"/>
<dbReference type="AlphaFoldDB" id="A0AAD6VYP4"/>
<protein>
    <submittedName>
        <fullName evidence="2">Uncharacterized protein</fullName>
    </submittedName>
</protein>
<organism evidence="2 3">
    <name type="scientific">Populus alba x Populus x berolinensis</name>
    <dbReference type="NCBI Taxonomy" id="444605"/>
    <lineage>
        <taxon>Eukaryota</taxon>
        <taxon>Viridiplantae</taxon>
        <taxon>Streptophyta</taxon>
        <taxon>Embryophyta</taxon>
        <taxon>Tracheophyta</taxon>
        <taxon>Spermatophyta</taxon>
        <taxon>Magnoliopsida</taxon>
        <taxon>eudicotyledons</taxon>
        <taxon>Gunneridae</taxon>
        <taxon>Pentapetalae</taxon>
        <taxon>rosids</taxon>
        <taxon>fabids</taxon>
        <taxon>Malpighiales</taxon>
        <taxon>Salicaceae</taxon>
        <taxon>Saliceae</taxon>
        <taxon>Populus</taxon>
    </lineage>
</organism>
<dbReference type="EMBL" id="JAQIZT010000006">
    <property type="protein sequence ID" value="KAJ6992613.1"/>
    <property type="molecule type" value="Genomic_DNA"/>
</dbReference>
<gene>
    <name evidence="2" type="ORF">NC653_015879</name>
</gene>
<comment type="caution">
    <text evidence="2">The sequence shown here is derived from an EMBL/GenBank/DDBJ whole genome shotgun (WGS) entry which is preliminary data.</text>
</comment>
<sequence>MARDDPAAIAKACKSEAPWHRTAQSNHSYKLE</sequence>
<evidence type="ECO:0000313" key="2">
    <source>
        <dbReference type="EMBL" id="KAJ6992613.1"/>
    </source>
</evidence>
<evidence type="ECO:0000313" key="3">
    <source>
        <dbReference type="Proteomes" id="UP001164929"/>
    </source>
</evidence>
<feature type="compositionally biased region" description="Polar residues" evidence="1">
    <location>
        <begin position="22"/>
        <end position="32"/>
    </location>
</feature>